<accession>A0A8G0PKV3</accession>
<dbReference type="GO" id="GO:0003676">
    <property type="term" value="F:nucleic acid binding"/>
    <property type="evidence" value="ECO:0007669"/>
    <property type="project" value="InterPro"/>
</dbReference>
<sequence>MQTSLPELEYGGNLYTRLTRRQQSIVSKELSKSCHSLNTLRVEFHALENEGVPVSFATRADLGLKDFEAAPKGLPSTKRRKAVAISCEWGEAKTRRSELLAICAIDVLTGETLIKSLVAPSQPMQNWRAKMHGITKKNIDAAIKKKQCLYGWKEAREKLFRYIDRQTILVGHTTSTDLKLLRLFHKTIVDSQVLTTSAILDQQSEHKRRLKCPMSTICRDFLGKQIQLNSIYDHSTGSVFGNALISREIVIQSILQPKKFEGWAKESAKTLRKVLIEKDVGQEKKADQGKNNTNQAIREEKAKKTGLSDTKPDAKATAGSIQDNNQAAGTFSHGYDAGYQAAYEAYQSGFQNGYEKCLEEISSQENQAIADKLHQSRNAHQHTRQELIQHTDGEDNFDEDSGVLSQNDGDNDDWAPA</sequence>
<dbReference type="InterPro" id="IPR047021">
    <property type="entry name" value="REXO1/3/4-like"/>
</dbReference>
<proteinExistence type="predicted"/>
<dbReference type="GO" id="GO:0005634">
    <property type="term" value="C:nucleus"/>
    <property type="evidence" value="ECO:0007669"/>
    <property type="project" value="TreeGrafter"/>
</dbReference>
<protein>
    <submittedName>
        <fullName evidence="8">Exonuclease domain-containing protein</fullName>
    </submittedName>
</protein>
<evidence type="ECO:0000256" key="4">
    <source>
        <dbReference type="ARBA" id="ARBA00022839"/>
    </source>
</evidence>
<dbReference type="Proteomes" id="UP000826661">
    <property type="component" value="Chromosome VII"/>
</dbReference>
<keyword evidence="1" id="KW-0698">rRNA processing</keyword>
<dbReference type="PANTHER" id="PTHR12801">
    <property type="entry name" value="RNA EXONUCLEASE REXO1 / RECO3 FAMILY MEMBER-RELATED"/>
    <property type="match status" value="1"/>
</dbReference>
<keyword evidence="9" id="KW-1185">Reference proteome</keyword>
<evidence type="ECO:0000256" key="1">
    <source>
        <dbReference type="ARBA" id="ARBA00022552"/>
    </source>
</evidence>
<evidence type="ECO:0000313" key="9">
    <source>
        <dbReference type="Proteomes" id="UP000826661"/>
    </source>
</evidence>
<dbReference type="InterPro" id="IPR036397">
    <property type="entry name" value="RNaseH_sf"/>
</dbReference>
<comment type="function">
    <text evidence="5">Exoribonuclease involved in ribosome biosynthesis. Involved in the processing of ITS1, the internal transcribed spacer localized between the 18S and 5.8S rRNAs.</text>
</comment>
<dbReference type="AlphaFoldDB" id="A0A8G0PKV3"/>
<feature type="region of interest" description="Disordered" evidence="6">
    <location>
        <begin position="282"/>
        <end position="325"/>
    </location>
</feature>
<feature type="region of interest" description="Disordered" evidence="6">
    <location>
        <begin position="371"/>
        <end position="417"/>
    </location>
</feature>
<dbReference type="EMBL" id="CP075870">
    <property type="protein sequence ID" value="QYT06141.1"/>
    <property type="molecule type" value="Genomic_DNA"/>
</dbReference>
<dbReference type="SMART" id="SM00479">
    <property type="entry name" value="EXOIII"/>
    <property type="match status" value="1"/>
</dbReference>
<organism evidence="8 9">
    <name type="scientific">Trichoderma simmonsii</name>
    <dbReference type="NCBI Taxonomy" id="1491479"/>
    <lineage>
        <taxon>Eukaryota</taxon>
        <taxon>Fungi</taxon>
        <taxon>Dikarya</taxon>
        <taxon>Ascomycota</taxon>
        <taxon>Pezizomycotina</taxon>
        <taxon>Sordariomycetes</taxon>
        <taxon>Hypocreomycetidae</taxon>
        <taxon>Hypocreales</taxon>
        <taxon>Hypocreaceae</taxon>
        <taxon>Trichoderma</taxon>
    </lineage>
</organism>
<dbReference type="InterPro" id="IPR013520">
    <property type="entry name" value="Ribonucl_H"/>
</dbReference>
<dbReference type="SUPFAM" id="SSF53098">
    <property type="entry name" value="Ribonuclease H-like"/>
    <property type="match status" value="1"/>
</dbReference>
<dbReference type="Gene3D" id="3.30.420.10">
    <property type="entry name" value="Ribonuclease H-like superfamily/Ribonuclease H"/>
    <property type="match status" value="1"/>
</dbReference>
<keyword evidence="4 8" id="KW-0269">Exonuclease</keyword>
<dbReference type="PANTHER" id="PTHR12801:SF45">
    <property type="entry name" value="RNA EXONUCLEASE 4"/>
    <property type="match status" value="1"/>
</dbReference>
<dbReference type="GO" id="GO:0000027">
    <property type="term" value="P:ribosomal large subunit assembly"/>
    <property type="evidence" value="ECO:0007669"/>
    <property type="project" value="TreeGrafter"/>
</dbReference>
<evidence type="ECO:0000259" key="7">
    <source>
        <dbReference type="SMART" id="SM00479"/>
    </source>
</evidence>
<dbReference type="Pfam" id="PF00929">
    <property type="entry name" value="RNase_T"/>
    <property type="match status" value="1"/>
</dbReference>
<evidence type="ECO:0000313" key="8">
    <source>
        <dbReference type="EMBL" id="QYT06141.1"/>
    </source>
</evidence>
<gene>
    <name evidence="8" type="ORF">H0G86_013006</name>
</gene>
<evidence type="ECO:0000256" key="3">
    <source>
        <dbReference type="ARBA" id="ARBA00022801"/>
    </source>
</evidence>
<evidence type="ECO:0000256" key="6">
    <source>
        <dbReference type="SAM" id="MobiDB-lite"/>
    </source>
</evidence>
<keyword evidence="3" id="KW-0378">Hydrolase</keyword>
<name>A0A8G0PKV3_9HYPO</name>
<dbReference type="GO" id="GO:0004527">
    <property type="term" value="F:exonuclease activity"/>
    <property type="evidence" value="ECO:0007669"/>
    <property type="project" value="UniProtKB-KW"/>
</dbReference>
<feature type="domain" description="Exonuclease" evidence="7">
    <location>
        <begin position="81"/>
        <end position="259"/>
    </location>
</feature>
<dbReference type="InterPro" id="IPR012337">
    <property type="entry name" value="RNaseH-like_sf"/>
</dbReference>
<evidence type="ECO:0000256" key="2">
    <source>
        <dbReference type="ARBA" id="ARBA00022722"/>
    </source>
</evidence>
<dbReference type="GO" id="GO:0006364">
    <property type="term" value="P:rRNA processing"/>
    <property type="evidence" value="ECO:0007669"/>
    <property type="project" value="UniProtKB-KW"/>
</dbReference>
<evidence type="ECO:0000256" key="5">
    <source>
        <dbReference type="ARBA" id="ARBA00025599"/>
    </source>
</evidence>
<keyword evidence="2" id="KW-0540">Nuclease</keyword>
<reference evidence="8 9" key="1">
    <citation type="journal article" date="2021" name="BMC Genomics">
        <title>Telomere-to-telomere genome assembly of asparaginase-producing Trichoderma simmonsii.</title>
        <authorList>
            <person name="Chung D."/>
            <person name="Kwon Y.M."/>
            <person name="Yang Y."/>
        </authorList>
    </citation>
    <scope>NUCLEOTIDE SEQUENCE [LARGE SCALE GENOMIC DNA]</scope>
    <source>
        <strain evidence="8 9">GH-Sj1</strain>
    </source>
</reference>
<feature type="compositionally biased region" description="Basic and acidic residues" evidence="6">
    <location>
        <begin position="383"/>
        <end position="393"/>
    </location>
</feature>